<keyword evidence="4" id="KW-0472">Membrane</keyword>
<evidence type="ECO:0000256" key="5">
    <source>
        <dbReference type="ARBA" id="ARBA00023237"/>
    </source>
</evidence>
<evidence type="ECO:0000313" key="9">
    <source>
        <dbReference type="EMBL" id="TWI81961.1"/>
    </source>
</evidence>
<evidence type="ECO:0000256" key="6">
    <source>
        <dbReference type="SAM" id="SignalP"/>
    </source>
</evidence>
<comment type="subcellular location">
    <subcellularLocation>
        <location evidence="1">Cell outer membrane</location>
    </subcellularLocation>
</comment>
<sequence>MQAIIKKIYLAALLFLLGSCASKLEVNPISDPSVDNFYRNQQDFEQAINGAYNGLSAYPLRHFFLSEVRSDNMYVPGEGGTYDWNPVNNFTLNASNTLMSGAWSDCYTTIMRCNAVLDNINEQKVPDEAIRNQFTGEARFIRALMYFDLVRFFGAVPEIEHLVSATEAQGIGRTPVPEIYDLIIQDLQAAAQLLPPSYAGAAKGRATSYAARGILARVYLTRSGPVLLEKGPVLNSNEYTNARDLLQEIISSGQYAFINDYAQLFSYDNENNSESVFEVQFKSGGTGTGTVMPAEMLPGSYMRAAKIPVAGGNDFKFVSGDLLDSYPAEDKRLAFNILQGFVDENGNFVNQNYFKKFLDPKRYGVDLRDWGINQPVLRYTDVLLMYAETLLHTGGSQAIVDSLVNKVRGRAGLPPLSGVTIDQLMEERRLEFAAEGLRWHDLVRTGRVIAVMNAWIVQEDEKQVMKPMQAEYILYPIPQTEINIKPGLYEQNAGYN</sequence>
<protein>
    <submittedName>
        <fullName evidence="9">SusD-like starch-binding protein associating with outer membrane</fullName>
    </submittedName>
</protein>
<keyword evidence="5" id="KW-0998">Cell outer membrane</keyword>
<keyword evidence="10" id="KW-1185">Reference proteome</keyword>
<keyword evidence="3 6" id="KW-0732">Signal</keyword>
<evidence type="ECO:0000259" key="8">
    <source>
        <dbReference type="Pfam" id="PF14322"/>
    </source>
</evidence>
<feature type="domain" description="SusD-like N-terminal" evidence="8">
    <location>
        <begin position="39"/>
        <end position="220"/>
    </location>
</feature>
<name>A0A562SKW4_CHIJA</name>
<accession>A0A562SKW4</accession>
<dbReference type="Pfam" id="PF07980">
    <property type="entry name" value="SusD_RagB"/>
    <property type="match status" value="1"/>
</dbReference>
<evidence type="ECO:0000256" key="2">
    <source>
        <dbReference type="ARBA" id="ARBA00006275"/>
    </source>
</evidence>
<feature type="chain" id="PRO_5022091316" evidence="6">
    <location>
        <begin position="25"/>
        <end position="496"/>
    </location>
</feature>
<dbReference type="Gene3D" id="1.25.40.390">
    <property type="match status" value="1"/>
</dbReference>
<dbReference type="EMBL" id="VLLG01000007">
    <property type="protein sequence ID" value="TWI81961.1"/>
    <property type="molecule type" value="Genomic_DNA"/>
</dbReference>
<dbReference type="InterPro" id="IPR011990">
    <property type="entry name" value="TPR-like_helical_dom_sf"/>
</dbReference>
<dbReference type="Pfam" id="PF14322">
    <property type="entry name" value="SusD-like_3"/>
    <property type="match status" value="1"/>
</dbReference>
<dbReference type="InterPro" id="IPR033985">
    <property type="entry name" value="SusD-like_N"/>
</dbReference>
<dbReference type="PROSITE" id="PS51257">
    <property type="entry name" value="PROKAR_LIPOPROTEIN"/>
    <property type="match status" value="1"/>
</dbReference>
<dbReference type="CDD" id="cd08977">
    <property type="entry name" value="SusD"/>
    <property type="match status" value="1"/>
</dbReference>
<dbReference type="Proteomes" id="UP000316778">
    <property type="component" value="Unassembled WGS sequence"/>
</dbReference>
<dbReference type="SUPFAM" id="SSF48452">
    <property type="entry name" value="TPR-like"/>
    <property type="match status" value="1"/>
</dbReference>
<feature type="signal peptide" evidence="6">
    <location>
        <begin position="1"/>
        <end position="24"/>
    </location>
</feature>
<evidence type="ECO:0000313" key="10">
    <source>
        <dbReference type="Proteomes" id="UP000316778"/>
    </source>
</evidence>
<comment type="caution">
    <text evidence="9">The sequence shown here is derived from an EMBL/GenBank/DDBJ whole genome shotgun (WGS) entry which is preliminary data.</text>
</comment>
<comment type="similarity">
    <text evidence="2">Belongs to the SusD family.</text>
</comment>
<reference evidence="9 10" key="1">
    <citation type="journal article" date="2013" name="Stand. Genomic Sci.">
        <title>Genomic Encyclopedia of Type Strains, Phase I: The one thousand microbial genomes (KMG-I) project.</title>
        <authorList>
            <person name="Kyrpides N.C."/>
            <person name="Woyke T."/>
            <person name="Eisen J.A."/>
            <person name="Garrity G."/>
            <person name="Lilburn T.G."/>
            <person name="Beck B.J."/>
            <person name="Whitman W.B."/>
            <person name="Hugenholtz P."/>
            <person name="Klenk H.P."/>
        </authorList>
    </citation>
    <scope>NUCLEOTIDE SEQUENCE [LARGE SCALE GENOMIC DNA]</scope>
    <source>
        <strain evidence="9 10">DSM 13484</strain>
    </source>
</reference>
<organism evidence="9 10">
    <name type="scientific">Chitinophaga japonensis</name>
    <name type="common">Flexibacter japonensis</name>
    <dbReference type="NCBI Taxonomy" id="104662"/>
    <lineage>
        <taxon>Bacteria</taxon>
        <taxon>Pseudomonadati</taxon>
        <taxon>Bacteroidota</taxon>
        <taxon>Chitinophagia</taxon>
        <taxon>Chitinophagales</taxon>
        <taxon>Chitinophagaceae</taxon>
        <taxon>Chitinophaga</taxon>
    </lineage>
</organism>
<dbReference type="AlphaFoldDB" id="A0A562SKW4"/>
<dbReference type="InterPro" id="IPR012944">
    <property type="entry name" value="SusD_RagB_dom"/>
</dbReference>
<dbReference type="OrthoDB" id="993981at2"/>
<evidence type="ECO:0000256" key="1">
    <source>
        <dbReference type="ARBA" id="ARBA00004442"/>
    </source>
</evidence>
<evidence type="ECO:0000256" key="3">
    <source>
        <dbReference type="ARBA" id="ARBA00022729"/>
    </source>
</evidence>
<dbReference type="GO" id="GO:0009279">
    <property type="term" value="C:cell outer membrane"/>
    <property type="evidence" value="ECO:0007669"/>
    <property type="project" value="UniProtKB-SubCell"/>
</dbReference>
<dbReference type="RefSeq" id="WP_145719019.1">
    <property type="nucleotide sequence ID" value="NZ_BAAAFY010000003.1"/>
</dbReference>
<feature type="domain" description="RagB/SusD" evidence="7">
    <location>
        <begin position="353"/>
        <end position="495"/>
    </location>
</feature>
<evidence type="ECO:0000256" key="4">
    <source>
        <dbReference type="ARBA" id="ARBA00023136"/>
    </source>
</evidence>
<proteinExistence type="inferred from homology"/>
<evidence type="ECO:0000259" key="7">
    <source>
        <dbReference type="Pfam" id="PF07980"/>
    </source>
</evidence>
<gene>
    <name evidence="9" type="ORF">LX66_5275</name>
</gene>